<evidence type="ECO:0000313" key="7">
    <source>
        <dbReference type="Proteomes" id="UP000252554"/>
    </source>
</evidence>
<accession>A0A365PZ63</accession>
<feature type="region of interest" description="Disordered" evidence="4">
    <location>
        <begin position="305"/>
        <end position="345"/>
    </location>
</feature>
<dbReference type="InterPro" id="IPR020904">
    <property type="entry name" value="Sc_DH/Rdtase_CS"/>
</dbReference>
<gene>
    <name evidence="6" type="ORF">DQ403_01225</name>
</gene>
<dbReference type="Gene3D" id="3.40.50.720">
    <property type="entry name" value="NAD(P)-binding Rossmann-like Domain"/>
    <property type="match status" value="1"/>
</dbReference>
<keyword evidence="2" id="KW-0560">Oxidoreductase</keyword>
<dbReference type="Proteomes" id="UP000252554">
    <property type="component" value="Unassembled WGS sequence"/>
</dbReference>
<dbReference type="PANTHER" id="PTHR44196">
    <property type="entry name" value="DEHYDROGENASE/REDUCTASE SDR FAMILY MEMBER 7B"/>
    <property type="match status" value="1"/>
</dbReference>
<dbReference type="Pfam" id="PF00106">
    <property type="entry name" value="adh_short"/>
    <property type="match status" value="1"/>
</dbReference>
<dbReference type="GO" id="GO:0016020">
    <property type="term" value="C:membrane"/>
    <property type="evidence" value="ECO:0007669"/>
    <property type="project" value="TreeGrafter"/>
</dbReference>
<dbReference type="SUPFAM" id="SSF51735">
    <property type="entry name" value="NAD(P)-binding Rossmann-fold domains"/>
    <property type="match status" value="1"/>
</dbReference>
<protein>
    <submittedName>
        <fullName evidence="6">Short-chain dehydrogenase</fullName>
    </submittedName>
</protein>
<dbReference type="AlphaFoldDB" id="A0A365PZ63"/>
<organism evidence="6 7">
    <name type="scientific">Stutzerimonas zhaodongensis</name>
    <dbReference type="NCBI Taxonomy" id="1176257"/>
    <lineage>
        <taxon>Bacteria</taxon>
        <taxon>Pseudomonadati</taxon>
        <taxon>Pseudomonadota</taxon>
        <taxon>Gammaproteobacteria</taxon>
        <taxon>Pseudomonadales</taxon>
        <taxon>Pseudomonadaceae</taxon>
        <taxon>Stutzerimonas</taxon>
    </lineage>
</organism>
<evidence type="ECO:0000256" key="2">
    <source>
        <dbReference type="ARBA" id="ARBA00023002"/>
    </source>
</evidence>
<dbReference type="InterPro" id="IPR036291">
    <property type="entry name" value="NAD(P)-bd_dom_sf"/>
</dbReference>
<dbReference type="PRINTS" id="PR00081">
    <property type="entry name" value="GDHRDH"/>
</dbReference>
<name>A0A365PZ63_9GAMM</name>
<proteinExistence type="inferred from homology"/>
<dbReference type="SMART" id="SM00822">
    <property type="entry name" value="PKS_KR"/>
    <property type="match status" value="1"/>
</dbReference>
<dbReference type="EMBL" id="QNTV01000001">
    <property type="protein sequence ID" value="RBA62244.1"/>
    <property type="molecule type" value="Genomic_DNA"/>
</dbReference>
<evidence type="ECO:0000259" key="5">
    <source>
        <dbReference type="SMART" id="SM00822"/>
    </source>
</evidence>
<comment type="similarity">
    <text evidence="1 3">Belongs to the short-chain dehydrogenases/reductases (SDR) family.</text>
</comment>
<evidence type="ECO:0000256" key="4">
    <source>
        <dbReference type="SAM" id="MobiDB-lite"/>
    </source>
</evidence>
<feature type="compositionally biased region" description="Basic and acidic residues" evidence="4">
    <location>
        <begin position="328"/>
        <end position="345"/>
    </location>
</feature>
<reference evidence="6 7" key="1">
    <citation type="submission" date="2018-06" db="EMBL/GenBank/DDBJ databases">
        <title>Whole genome sequencing of four bacterial strains from South Shetland trench revealing bio-synthetic gene clusters.</title>
        <authorList>
            <person name="Abdel-Mageed W.M."/>
            <person name="Lehri B."/>
            <person name="Jarmusch S.A."/>
            <person name="Miranda K."/>
            <person name="Goodfellow M."/>
            <person name="Jaspars M."/>
            <person name="Karlyshev A.V."/>
        </authorList>
    </citation>
    <scope>NUCLEOTIDE SEQUENCE [LARGE SCALE GENOMIC DNA]</scope>
    <source>
        <strain evidence="6 7">SST2</strain>
    </source>
</reference>
<dbReference type="PRINTS" id="PR00080">
    <property type="entry name" value="SDRFAMILY"/>
</dbReference>
<dbReference type="InterPro" id="IPR057326">
    <property type="entry name" value="KR_dom"/>
</dbReference>
<dbReference type="PROSITE" id="PS00061">
    <property type="entry name" value="ADH_SHORT"/>
    <property type="match status" value="1"/>
</dbReference>
<dbReference type="PANTHER" id="PTHR44196:SF1">
    <property type="entry name" value="DEHYDROGENASE_REDUCTASE SDR FAMILY MEMBER 7B"/>
    <property type="match status" value="1"/>
</dbReference>
<evidence type="ECO:0000256" key="3">
    <source>
        <dbReference type="RuleBase" id="RU000363"/>
    </source>
</evidence>
<evidence type="ECO:0000313" key="6">
    <source>
        <dbReference type="EMBL" id="RBA62244.1"/>
    </source>
</evidence>
<comment type="caution">
    <text evidence="6">The sequence shown here is derived from an EMBL/GenBank/DDBJ whole genome shotgun (WGS) entry which is preliminary data.</text>
</comment>
<feature type="domain" description="Ketoreductase" evidence="5">
    <location>
        <begin position="44"/>
        <end position="209"/>
    </location>
</feature>
<dbReference type="GO" id="GO:0016491">
    <property type="term" value="F:oxidoreductase activity"/>
    <property type="evidence" value="ECO:0007669"/>
    <property type="project" value="UniProtKB-KW"/>
</dbReference>
<dbReference type="InterPro" id="IPR002347">
    <property type="entry name" value="SDR_fam"/>
</dbReference>
<evidence type="ECO:0000256" key="1">
    <source>
        <dbReference type="ARBA" id="ARBA00006484"/>
    </source>
</evidence>
<sequence>MKVLQLSPSQGLALLLLLLAVWQLSGCAVSPRLKPSDQPSVAGKTFVITGASSGFGRGVALRLAALQGNVVLAARRTEVLEEVATQARAAGGSALVVTTDVSSPDDIQALARAAIERFGKIDVWINNAAVGALGRFEDVPVEDHARVIDVNLKGVIYGSHAAMRQFRTQGFGTLVNVGSVESEIPLAYHASYAATKGGVMNLGAAIAEEIRLSGSETISVATVMPWAADTPFWKHAANYTGGTPRMATMDGPEQVVEATAWVSVNPRKRLPVGWKARGAVISHSLFPSLTERIAANIAHHWQIEKAPPAPPTTGSLYEPMQSGTTVEGDVRERMEREEAARKQSK</sequence>
<dbReference type="RefSeq" id="WP_128118948.1">
    <property type="nucleotide sequence ID" value="NZ_QNTV01000001.1"/>
</dbReference>